<dbReference type="EMBL" id="BEXT01000001">
    <property type="protein sequence ID" value="GBC61205.1"/>
    <property type="molecule type" value="Genomic_DNA"/>
</dbReference>
<reference evidence="3" key="1">
    <citation type="submission" date="2017-11" db="EMBL/GenBank/DDBJ databases">
        <authorList>
            <person name="Watanabe M."/>
            <person name="Kojima H."/>
        </authorList>
    </citation>
    <scope>NUCLEOTIDE SEQUENCE [LARGE SCALE GENOMIC DNA]</scope>
    <source>
        <strain evidence="3">Tokyo 01</strain>
    </source>
</reference>
<name>A0A401FW58_9BACT</name>
<accession>A0A401FW58</accession>
<evidence type="ECO:0000313" key="2">
    <source>
        <dbReference type="EMBL" id="GBC61205.1"/>
    </source>
</evidence>
<feature type="domain" description="AAA+ ATPase" evidence="1">
    <location>
        <begin position="13"/>
        <end position="266"/>
    </location>
</feature>
<dbReference type="OrthoDB" id="9816506at2"/>
<reference evidence="3" key="2">
    <citation type="submission" date="2019-01" db="EMBL/GenBank/DDBJ databases">
        <title>Genome sequence of Desulfonema ishimotonii strain Tokyo 01.</title>
        <authorList>
            <person name="Fukui M."/>
        </authorList>
    </citation>
    <scope>NUCLEOTIDE SEQUENCE [LARGE SCALE GENOMIC DNA]</scope>
    <source>
        <strain evidence="3">Tokyo 01</strain>
    </source>
</reference>
<dbReference type="PANTHER" id="PTHR43581">
    <property type="entry name" value="ATP/GTP PHOSPHATASE"/>
    <property type="match status" value="1"/>
</dbReference>
<dbReference type="GO" id="GO:0016887">
    <property type="term" value="F:ATP hydrolysis activity"/>
    <property type="evidence" value="ECO:0007669"/>
    <property type="project" value="InterPro"/>
</dbReference>
<proteinExistence type="predicted"/>
<evidence type="ECO:0000259" key="1">
    <source>
        <dbReference type="SMART" id="SM00382"/>
    </source>
</evidence>
<dbReference type="InterPro" id="IPR003593">
    <property type="entry name" value="AAA+_ATPase"/>
</dbReference>
<dbReference type="RefSeq" id="WP_124328522.1">
    <property type="nucleotide sequence ID" value="NZ_BEXT01000001.1"/>
</dbReference>
<gene>
    <name evidence="2" type="ORF">DENIS_2165</name>
</gene>
<dbReference type="GO" id="GO:0005524">
    <property type="term" value="F:ATP binding"/>
    <property type="evidence" value="ECO:0007669"/>
    <property type="project" value="InterPro"/>
</dbReference>
<dbReference type="GO" id="GO:0006302">
    <property type="term" value="P:double-strand break repair"/>
    <property type="evidence" value="ECO:0007669"/>
    <property type="project" value="InterPro"/>
</dbReference>
<organism evidence="2 3">
    <name type="scientific">Desulfonema ishimotonii</name>
    <dbReference type="NCBI Taxonomy" id="45657"/>
    <lineage>
        <taxon>Bacteria</taxon>
        <taxon>Pseudomonadati</taxon>
        <taxon>Thermodesulfobacteriota</taxon>
        <taxon>Desulfobacteria</taxon>
        <taxon>Desulfobacterales</taxon>
        <taxon>Desulfococcaceae</taxon>
        <taxon>Desulfonema</taxon>
    </lineage>
</organism>
<keyword evidence="3" id="KW-1185">Reference proteome</keyword>
<evidence type="ECO:0000313" key="3">
    <source>
        <dbReference type="Proteomes" id="UP000288096"/>
    </source>
</evidence>
<dbReference type="Pfam" id="PF13476">
    <property type="entry name" value="AAA_23"/>
    <property type="match status" value="1"/>
</dbReference>
<dbReference type="InterPro" id="IPR027417">
    <property type="entry name" value="P-loop_NTPase"/>
</dbReference>
<dbReference type="InterPro" id="IPR038729">
    <property type="entry name" value="Rad50/SbcC_AAA"/>
</dbReference>
<comment type="caution">
    <text evidence="2">The sequence shown here is derived from an EMBL/GenBank/DDBJ whole genome shotgun (WGS) entry which is preliminary data.</text>
</comment>
<sequence>MKNIKDLSISFEGKNVTAILGPNGNGKSTILHAIACCFEPQSEDSTNYKFSNFFLPHPHALWQGSEFELFYEYRDGATLYENQNQSYTKSSDRWAPKYARRPERDVIYIGIDSCVPMIESEKRLVRMHYSTNQITKQIINTILEKASIVLNRQYTSFTVNENAQGRKFIGVTSEGVEYTALSMSAGEQKVFHILEKIYKAKNYTLILVDEIDLLLHDLAVSKLIKVISERATSKNLQIVFTTHRESIIDHNDLVNIRHIINKPAKTLCFNESKPDAINRLTGERIRPLEIYVEDDLSHTAIQKIASKLGLKRHVSIKKYGAAINCFTVAAGLLLNGESCENSLFVLDGDVYKTDEDRRGRINKVLTGGDQNARDNRESILEKICQYNLPDGIKPEKFIHSIINTLPNQENEEFNEIIEVARGIIAEDNEHKFVDEIIQQIGWEPIVGLSKIIDLFSTTPEWDSYVSNIHDWLTGKAPQVLENE</sequence>
<dbReference type="Gene3D" id="3.40.50.300">
    <property type="entry name" value="P-loop containing nucleotide triphosphate hydrolases"/>
    <property type="match status" value="2"/>
</dbReference>
<dbReference type="PANTHER" id="PTHR43581:SF2">
    <property type="entry name" value="EXCINUCLEASE ATPASE SUBUNIT"/>
    <property type="match status" value="1"/>
</dbReference>
<dbReference type="AlphaFoldDB" id="A0A401FW58"/>
<dbReference type="Proteomes" id="UP000288096">
    <property type="component" value="Unassembled WGS sequence"/>
</dbReference>
<dbReference type="SUPFAM" id="SSF52540">
    <property type="entry name" value="P-loop containing nucleoside triphosphate hydrolases"/>
    <property type="match status" value="1"/>
</dbReference>
<dbReference type="SMART" id="SM00382">
    <property type="entry name" value="AAA"/>
    <property type="match status" value="1"/>
</dbReference>
<protein>
    <submittedName>
        <fullName evidence="2">Chromosome segregation protein SMC</fullName>
    </submittedName>
</protein>
<dbReference type="InterPro" id="IPR051396">
    <property type="entry name" value="Bact_Antivir_Def_Nuclease"/>
</dbReference>